<keyword evidence="4 5" id="KW-0472">Membrane</keyword>
<comment type="subcellular location">
    <subcellularLocation>
        <location evidence="1">Endomembrane system</location>
        <topology evidence="1">Multi-pass membrane protein</topology>
    </subcellularLocation>
</comment>
<dbReference type="PANTHER" id="PTHR39535:SF2">
    <property type="entry name" value="HTTM DOMAIN-CONTAINING PROTEIN"/>
    <property type="match status" value="1"/>
</dbReference>
<dbReference type="AlphaFoldDB" id="A0A3E0WQU2"/>
<evidence type="ECO:0000256" key="3">
    <source>
        <dbReference type="ARBA" id="ARBA00022989"/>
    </source>
</evidence>
<evidence type="ECO:0000256" key="4">
    <source>
        <dbReference type="ARBA" id="ARBA00023136"/>
    </source>
</evidence>
<accession>A0A3E0WQU2</accession>
<feature type="transmembrane region" description="Helical" evidence="5">
    <location>
        <begin position="157"/>
        <end position="179"/>
    </location>
</feature>
<keyword evidence="2 5" id="KW-0812">Transmembrane</keyword>
<dbReference type="RefSeq" id="WP_116278527.1">
    <property type="nucleotide sequence ID" value="NZ_NFZX01000023.1"/>
</dbReference>
<reference evidence="7 8" key="1">
    <citation type="submission" date="2017-05" db="EMBL/GenBank/DDBJ databases">
        <title>Virgibacillus sp. AK90 isolated from a saltern of Kakinada, India.</title>
        <authorList>
            <person name="Gupta V."/>
            <person name="Sidhu C."/>
            <person name="Korpole S."/>
            <person name="Pinnaka A.K."/>
        </authorList>
    </citation>
    <scope>NUCLEOTIDE SEQUENCE [LARGE SCALE GENOMIC DNA]</scope>
    <source>
        <strain evidence="7 8">AK90</strain>
    </source>
</reference>
<feature type="transmembrane region" description="Helical" evidence="5">
    <location>
        <begin position="191"/>
        <end position="212"/>
    </location>
</feature>
<organism evidence="7 8">
    <name type="scientific">Virgibacillus dokdonensis</name>
    <dbReference type="NCBI Taxonomy" id="302167"/>
    <lineage>
        <taxon>Bacteria</taxon>
        <taxon>Bacillati</taxon>
        <taxon>Bacillota</taxon>
        <taxon>Bacilli</taxon>
        <taxon>Bacillales</taxon>
        <taxon>Bacillaceae</taxon>
        <taxon>Virgibacillus</taxon>
    </lineage>
</organism>
<sequence>MSKKLVNSTGHYILKKGTPFTNVYGLARSILALSTFLTLLFNDIDTLFKPAAGIREYPYCSTGMNSISIFCIVPNTYLEAIKIVTIILLLIIISGWRPKITGLIHWWIAFSVQNSTTTLDGGDQVIAVLTFLLIPITLADERKWHWERDYSIEKNRVVAISSGWASILVIRIQVAILYLHSSIAKLGADEWINGTAVYYFLNDPMFGLNPLVSTIIQPITKSWLIVLPTWGTLILQFLLFCGLFANTKTKKILFVLAITMHELFALMLGLVSFSIAMIAALIIFLLPNVHQEYKFNYQFSFLSNRKEVK</sequence>
<feature type="domain" description="HTTM-like" evidence="6">
    <location>
        <begin position="15"/>
        <end position="289"/>
    </location>
</feature>
<comment type="caution">
    <text evidence="7">The sequence shown here is derived from an EMBL/GenBank/DDBJ whole genome shotgun (WGS) entry which is preliminary data.</text>
</comment>
<dbReference type="PANTHER" id="PTHR39535">
    <property type="entry name" value="SPORULATION-DELAYING PROTEIN SDPB"/>
    <property type="match status" value="1"/>
</dbReference>
<evidence type="ECO:0000256" key="2">
    <source>
        <dbReference type="ARBA" id="ARBA00022692"/>
    </source>
</evidence>
<gene>
    <name evidence="7" type="ORF">CAI16_11740</name>
</gene>
<dbReference type="InterPro" id="IPR052964">
    <property type="entry name" value="Sporulation_signal_mat"/>
</dbReference>
<proteinExistence type="predicted"/>
<dbReference type="InterPro" id="IPR023894">
    <property type="entry name" value="Sporulation_SdpB"/>
</dbReference>
<dbReference type="SMART" id="SM00752">
    <property type="entry name" value="HTTM"/>
    <property type="match status" value="1"/>
</dbReference>
<dbReference type="Pfam" id="PF05090">
    <property type="entry name" value="HTTM"/>
    <property type="match status" value="1"/>
</dbReference>
<dbReference type="Proteomes" id="UP000256488">
    <property type="component" value="Unassembled WGS sequence"/>
</dbReference>
<evidence type="ECO:0000259" key="6">
    <source>
        <dbReference type="SMART" id="SM00752"/>
    </source>
</evidence>
<keyword evidence="3 5" id="KW-1133">Transmembrane helix</keyword>
<evidence type="ECO:0000313" key="7">
    <source>
        <dbReference type="EMBL" id="RFA34356.1"/>
    </source>
</evidence>
<protein>
    <recommendedName>
        <fullName evidence="6">HTTM-like domain-containing protein</fullName>
    </recommendedName>
</protein>
<dbReference type="NCBIfam" id="TIGR04033">
    <property type="entry name" value="export_SdpB"/>
    <property type="match status" value="1"/>
</dbReference>
<evidence type="ECO:0000313" key="8">
    <source>
        <dbReference type="Proteomes" id="UP000256488"/>
    </source>
</evidence>
<dbReference type="EMBL" id="NFZX01000023">
    <property type="protein sequence ID" value="RFA34356.1"/>
    <property type="molecule type" value="Genomic_DNA"/>
</dbReference>
<evidence type="ECO:0000256" key="5">
    <source>
        <dbReference type="SAM" id="Phobius"/>
    </source>
</evidence>
<dbReference type="GO" id="GO:0012505">
    <property type="term" value="C:endomembrane system"/>
    <property type="evidence" value="ECO:0007669"/>
    <property type="project" value="UniProtKB-SubCell"/>
</dbReference>
<feature type="transmembrane region" description="Helical" evidence="5">
    <location>
        <begin position="21"/>
        <end position="41"/>
    </location>
</feature>
<dbReference type="InterPro" id="IPR053934">
    <property type="entry name" value="HTTM_dom"/>
</dbReference>
<feature type="transmembrane region" description="Helical" evidence="5">
    <location>
        <begin position="67"/>
        <end position="93"/>
    </location>
</feature>
<feature type="transmembrane region" description="Helical" evidence="5">
    <location>
        <begin position="265"/>
        <end position="286"/>
    </location>
</feature>
<name>A0A3E0WQU2_9BACI</name>
<evidence type="ECO:0000256" key="1">
    <source>
        <dbReference type="ARBA" id="ARBA00004127"/>
    </source>
</evidence>
<dbReference type="InterPro" id="IPR011020">
    <property type="entry name" value="HTTM-like"/>
</dbReference>
<feature type="transmembrane region" description="Helical" evidence="5">
    <location>
        <begin position="224"/>
        <end position="245"/>
    </location>
</feature>